<proteinExistence type="predicted"/>
<dbReference type="OrthoDB" id="9807426at2"/>
<comment type="caution">
    <text evidence="2">The sequence shown here is derived from an EMBL/GenBank/DDBJ whole genome shotgun (WGS) entry which is preliminary data.</text>
</comment>
<evidence type="ECO:0000256" key="1">
    <source>
        <dbReference type="SAM" id="MobiDB-lite"/>
    </source>
</evidence>
<evidence type="ECO:0000313" key="2">
    <source>
        <dbReference type="EMBL" id="TGD95353.1"/>
    </source>
</evidence>
<gene>
    <name evidence="2" type="ORF">EU555_28450</name>
</gene>
<feature type="region of interest" description="Disordered" evidence="1">
    <location>
        <begin position="109"/>
        <end position="136"/>
    </location>
</feature>
<evidence type="ECO:0000313" key="3">
    <source>
        <dbReference type="Proteomes" id="UP000297535"/>
    </source>
</evidence>
<dbReference type="AlphaFoldDB" id="A0A4Z0NI10"/>
<feature type="region of interest" description="Disordered" evidence="1">
    <location>
        <begin position="20"/>
        <end position="41"/>
    </location>
</feature>
<dbReference type="Proteomes" id="UP000297535">
    <property type="component" value="Unassembled WGS sequence"/>
</dbReference>
<protein>
    <submittedName>
        <fullName evidence="2">Uncharacterized protein</fullName>
    </submittedName>
</protein>
<feature type="compositionally biased region" description="Basic and acidic residues" evidence="1">
    <location>
        <begin position="20"/>
        <end position="31"/>
    </location>
</feature>
<feature type="compositionally biased region" description="Basic and acidic residues" evidence="1">
    <location>
        <begin position="113"/>
        <end position="130"/>
    </location>
</feature>
<accession>A0A4Z0NI10</accession>
<keyword evidence="3" id="KW-1185">Reference proteome</keyword>
<dbReference type="RefSeq" id="WP_135418753.1">
    <property type="nucleotide sequence ID" value="NZ_SRLB01000030.1"/>
</dbReference>
<reference evidence="2 3" key="1">
    <citation type="submission" date="2019-04" db="EMBL/GenBank/DDBJ databases">
        <authorList>
            <person name="Feng G."/>
            <person name="Zhu H."/>
        </authorList>
    </citation>
    <scope>NUCLEOTIDE SEQUENCE [LARGE SCALE GENOMIC DNA]</scope>
    <source>
        <strain evidence="2 3">6HR-1</strain>
    </source>
</reference>
<dbReference type="EMBL" id="SRLB01000030">
    <property type="protein sequence ID" value="TGD95353.1"/>
    <property type="molecule type" value="Genomic_DNA"/>
</dbReference>
<sequence>MNDLSRYSAVERLHDGRPLEVRALPPDDRDGMPATISHASDQSIRRRFLEAKRRFSQTEIDYGDAEGIRSVRVEHGQETRSGSGACHSVDARGCSPLIAARLSQSSHPSYRRAIPEPHTHTAVDVERDIAGGDDGS</sequence>
<name>A0A4Z0NI10_9HYPH</name>
<organism evidence="2 3">
    <name type="scientific">Methylobacterium nonmethylotrophicum</name>
    <dbReference type="NCBI Taxonomy" id="1141884"/>
    <lineage>
        <taxon>Bacteria</taxon>
        <taxon>Pseudomonadati</taxon>
        <taxon>Pseudomonadota</taxon>
        <taxon>Alphaproteobacteria</taxon>
        <taxon>Hyphomicrobiales</taxon>
        <taxon>Methylobacteriaceae</taxon>
        <taxon>Methylobacterium</taxon>
    </lineage>
</organism>